<dbReference type="NCBIfam" id="NF045974">
    <property type="entry name" value="conju_CD1108"/>
    <property type="match status" value="1"/>
</dbReference>
<dbReference type="EMBL" id="DYVE01000154">
    <property type="protein sequence ID" value="HJG28166.1"/>
    <property type="molecule type" value="Genomic_DNA"/>
</dbReference>
<dbReference type="Proteomes" id="UP000782880">
    <property type="component" value="Unassembled WGS sequence"/>
</dbReference>
<dbReference type="AlphaFoldDB" id="A0A921LN20"/>
<gene>
    <name evidence="2" type="ORF">K8V20_05930</name>
</gene>
<proteinExistence type="predicted"/>
<keyword evidence="1" id="KW-1133">Transmembrane helix</keyword>
<keyword evidence="1" id="KW-0472">Membrane</keyword>
<evidence type="ECO:0000313" key="2">
    <source>
        <dbReference type="EMBL" id="HJG28166.1"/>
    </source>
</evidence>
<reference evidence="2" key="2">
    <citation type="submission" date="2021-09" db="EMBL/GenBank/DDBJ databases">
        <authorList>
            <person name="Gilroy R."/>
        </authorList>
    </citation>
    <scope>NUCLEOTIDE SEQUENCE</scope>
    <source>
        <strain evidence="2">ChiBcec21-2208</strain>
    </source>
</reference>
<comment type="caution">
    <text evidence="2">The sequence shown here is derived from an EMBL/GenBank/DDBJ whole genome shotgun (WGS) entry which is preliminary data.</text>
</comment>
<evidence type="ECO:0000256" key="1">
    <source>
        <dbReference type="SAM" id="Phobius"/>
    </source>
</evidence>
<name>A0A921LN20_9FIRM</name>
<evidence type="ECO:0000313" key="3">
    <source>
        <dbReference type="Proteomes" id="UP000782880"/>
    </source>
</evidence>
<protein>
    <recommendedName>
        <fullName evidence="4">Peptidase M23</fullName>
    </recommendedName>
</protein>
<keyword evidence="1" id="KW-0812">Transmembrane</keyword>
<accession>A0A921LN20</accession>
<sequence>MFQKRKLKREYAKAYREAQRTGSRGAAVAKKAKEAVSNAGQAAVALVKNNKGILVIVGGVALLFILVFSSLSSCSVTMEGAMGAVLGTSYTSEDPDILQVEDDYIALEQQLERRMANIESEFPGYDEYRYDVDTIGHDPNELIS</sequence>
<organism evidence="2 3">
    <name type="scientific">Subdoligranulum variabile</name>
    <dbReference type="NCBI Taxonomy" id="214851"/>
    <lineage>
        <taxon>Bacteria</taxon>
        <taxon>Bacillati</taxon>
        <taxon>Bacillota</taxon>
        <taxon>Clostridia</taxon>
        <taxon>Eubacteriales</taxon>
        <taxon>Oscillospiraceae</taxon>
        <taxon>Subdoligranulum</taxon>
    </lineage>
</organism>
<reference evidence="2" key="1">
    <citation type="journal article" date="2021" name="PeerJ">
        <title>Extensive microbial diversity within the chicken gut microbiome revealed by metagenomics and culture.</title>
        <authorList>
            <person name="Gilroy R."/>
            <person name="Ravi A."/>
            <person name="Getino M."/>
            <person name="Pursley I."/>
            <person name="Horton D.L."/>
            <person name="Alikhan N.F."/>
            <person name="Baker D."/>
            <person name="Gharbi K."/>
            <person name="Hall N."/>
            <person name="Watson M."/>
            <person name="Adriaenssens E.M."/>
            <person name="Foster-Nyarko E."/>
            <person name="Jarju S."/>
            <person name="Secka A."/>
            <person name="Antonio M."/>
            <person name="Oren A."/>
            <person name="Chaudhuri R.R."/>
            <person name="La Ragione R."/>
            <person name="Hildebrand F."/>
            <person name="Pallen M.J."/>
        </authorList>
    </citation>
    <scope>NUCLEOTIDE SEQUENCE</scope>
    <source>
        <strain evidence="2">ChiBcec21-2208</strain>
    </source>
</reference>
<feature type="transmembrane region" description="Helical" evidence="1">
    <location>
        <begin position="53"/>
        <end position="71"/>
    </location>
</feature>
<evidence type="ECO:0008006" key="4">
    <source>
        <dbReference type="Google" id="ProtNLM"/>
    </source>
</evidence>